<comment type="caution">
    <text evidence="6">The sequence shown here is derived from an EMBL/GenBank/DDBJ whole genome shotgun (WGS) entry which is preliminary data.</text>
</comment>
<feature type="binding site" evidence="5">
    <location>
        <position position="258"/>
    </location>
    <ligand>
        <name>Fe cation</name>
        <dbReference type="ChEBI" id="CHEBI:24875"/>
        <note>catalytic</note>
    </ligand>
</feature>
<keyword evidence="7" id="KW-1185">Reference proteome</keyword>
<accession>A0A8J5H2V6</accession>
<dbReference type="Pfam" id="PF03055">
    <property type="entry name" value="RPE65"/>
    <property type="match status" value="1"/>
</dbReference>
<dbReference type="GO" id="GO:0009570">
    <property type="term" value="C:chloroplast stroma"/>
    <property type="evidence" value="ECO:0007669"/>
    <property type="project" value="TreeGrafter"/>
</dbReference>
<dbReference type="GO" id="GO:0046872">
    <property type="term" value="F:metal ion binding"/>
    <property type="evidence" value="ECO:0007669"/>
    <property type="project" value="UniProtKB-KW"/>
</dbReference>
<comment type="similarity">
    <text evidence="1">Belongs to the carotenoid oxygenase family.</text>
</comment>
<evidence type="ECO:0000256" key="2">
    <source>
        <dbReference type="ARBA" id="ARBA00022723"/>
    </source>
</evidence>
<organism evidence="6 7">
    <name type="scientific">Zingiber officinale</name>
    <name type="common">Ginger</name>
    <name type="synonym">Amomum zingiber</name>
    <dbReference type="NCBI Taxonomy" id="94328"/>
    <lineage>
        <taxon>Eukaryota</taxon>
        <taxon>Viridiplantae</taxon>
        <taxon>Streptophyta</taxon>
        <taxon>Embryophyta</taxon>
        <taxon>Tracheophyta</taxon>
        <taxon>Spermatophyta</taxon>
        <taxon>Magnoliopsida</taxon>
        <taxon>Liliopsida</taxon>
        <taxon>Zingiberales</taxon>
        <taxon>Zingiberaceae</taxon>
        <taxon>Zingiber</taxon>
    </lineage>
</organism>
<dbReference type="EMBL" id="JACMSC010000009">
    <property type="protein sequence ID" value="KAG6508494.1"/>
    <property type="molecule type" value="Genomic_DNA"/>
</dbReference>
<dbReference type="Proteomes" id="UP000734854">
    <property type="component" value="Unassembled WGS sequence"/>
</dbReference>
<evidence type="ECO:0000313" key="7">
    <source>
        <dbReference type="Proteomes" id="UP000734854"/>
    </source>
</evidence>
<comment type="cofactor">
    <cofactor evidence="5">
        <name>Fe(2+)</name>
        <dbReference type="ChEBI" id="CHEBI:29033"/>
    </cofactor>
    <text evidence="5">Binds 1 Fe(2+) ion per subunit.</text>
</comment>
<evidence type="ECO:0000256" key="3">
    <source>
        <dbReference type="ARBA" id="ARBA00022964"/>
    </source>
</evidence>
<feature type="binding site" evidence="5">
    <location>
        <position position="371"/>
    </location>
    <ligand>
        <name>Fe cation</name>
        <dbReference type="ChEBI" id="CHEBI:24875"/>
        <note>catalytic</note>
    </ligand>
</feature>
<dbReference type="GO" id="GO:0016121">
    <property type="term" value="P:carotene catabolic process"/>
    <property type="evidence" value="ECO:0007669"/>
    <property type="project" value="TreeGrafter"/>
</dbReference>
<sequence length="564" mass="63037">MESLSRSTVICSISRNPPHRPSPTNSLPSTSIFKPLLRRLKPLQLKVEVPEQLKTAPLNLLDRMVETVFRFEKEPTFIAGNFAPVAEIGEAVQVSAIEGGIPEGFPQGIYFRNGPNHVHPDLTAAVSVFGRTAYTSVEGDGMIHATYFSKDGEGNWNVSYKNKYVETESFLLEKNRNKKLFLPAAAGDPSGVLASFFINTVRCGQPVKFEANTGVFVHAGKVYAVSEQNLPYEIDPSNLDTLKSWDVNGTWDRPFTSHPKRVPHTGELVTMGVDIQRPHYVLGVISADGTKMLHKVDLKFKTGVLVHDLGVTENYNIIMDYPLGIGINRPLSGKPFIGYEQNGKSKIGVMPRFGNAESVSWFRVKNHCSFHIINTFEDGDEVVVRGCRTTGSVIPGPGHKANKLEWYRRAFQFPDKDSNTFDPSVDGSLFSRPYQWRLNMKNGAVTEAFLTGKEFAMDFPTINSRFVGLRNKYTYTQVVDSEASSNLGVGKFKMIAKLHFDLHDKDNEELIKVEYHALGEGQFCSGLEFVQNLQGTEEDDGWLISYVHDEKSDKSMVRISIFYG</sequence>
<evidence type="ECO:0000256" key="5">
    <source>
        <dbReference type="PIRSR" id="PIRSR604294-1"/>
    </source>
</evidence>
<dbReference type="GO" id="GO:0010436">
    <property type="term" value="F:carotenoid dioxygenase activity"/>
    <property type="evidence" value="ECO:0007669"/>
    <property type="project" value="TreeGrafter"/>
</dbReference>
<keyword evidence="4 5" id="KW-0408">Iron</keyword>
<protein>
    <submittedName>
        <fullName evidence="6">Uncharacterized protein</fullName>
    </submittedName>
</protein>
<keyword evidence="2 5" id="KW-0479">Metal-binding</keyword>
<name>A0A8J5H2V6_ZINOF</name>
<dbReference type="PANTHER" id="PTHR10543:SF142">
    <property type="entry name" value="OS06G0162550 PROTEIN"/>
    <property type="match status" value="1"/>
</dbReference>
<evidence type="ECO:0000256" key="4">
    <source>
        <dbReference type="ARBA" id="ARBA00023004"/>
    </source>
</evidence>
<dbReference type="PANTHER" id="PTHR10543">
    <property type="entry name" value="BETA-CAROTENE DIOXYGENASE"/>
    <property type="match status" value="1"/>
</dbReference>
<reference evidence="6 7" key="1">
    <citation type="submission" date="2020-08" db="EMBL/GenBank/DDBJ databases">
        <title>Plant Genome Project.</title>
        <authorList>
            <person name="Zhang R.-G."/>
        </authorList>
    </citation>
    <scope>NUCLEOTIDE SEQUENCE [LARGE SCALE GENOMIC DNA]</scope>
    <source>
        <tissue evidence="6">Rhizome</tissue>
    </source>
</reference>
<evidence type="ECO:0000313" key="6">
    <source>
        <dbReference type="EMBL" id="KAG6508494.1"/>
    </source>
</evidence>
<feature type="binding site" evidence="5">
    <location>
        <position position="307"/>
    </location>
    <ligand>
        <name>Fe cation</name>
        <dbReference type="ChEBI" id="CHEBI:24875"/>
        <note>catalytic</note>
    </ligand>
</feature>
<evidence type="ECO:0000256" key="1">
    <source>
        <dbReference type="ARBA" id="ARBA00006787"/>
    </source>
</evidence>
<dbReference type="InterPro" id="IPR004294">
    <property type="entry name" value="Carotenoid_Oase"/>
</dbReference>
<keyword evidence="3" id="KW-0560">Oxidoreductase</keyword>
<keyword evidence="3" id="KW-0223">Dioxygenase</keyword>
<proteinExistence type="inferred from homology"/>
<gene>
    <name evidence="6" type="ORF">ZIOFF_033868</name>
</gene>
<dbReference type="AlphaFoldDB" id="A0A8J5H2V6"/>